<dbReference type="KEGG" id="arac:E0W69_016050"/>
<dbReference type="RefSeq" id="WP_131331054.1">
    <property type="nucleotide sequence ID" value="NZ_CP044016.1"/>
</dbReference>
<protein>
    <recommendedName>
        <fullName evidence="3">DUF2071 domain-containing protein</fullName>
    </recommendedName>
</protein>
<evidence type="ECO:0000313" key="2">
    <source>
        <dbReference type="Proteomes" id="UP000292424"/>
    </source>
</evidence>
<keyword evidence="2" id="KW-1185">Reference proteome</keyword>
<evidence type="ECO:0000313" key="1">
    <source>
        <dbReference type="EMBL" id="QES90098.1"/>
    </source>
</evidence>
<reference evidence="1 2" key="1">
    <citation type="submission" date="2019-09" db="EMBL/GenBank/DDBJ databases">
        <title>Complete genome sequence of Arachidicoccus sp. B3-10 isolated from apple orchard soil.</title>
        <authorList>
            <person name="Kim H.S."/>
            <person name="Han K.-I."/>
            <person name="Suh M.K."/>
            <person name="Lee K.C."/>
            <person name="Eom M.K."/>
            <person name="Kim J.-S."/>
            <person name="Kang S.W."/>
            <person name="Sin Y."/>
            <person name="Lee J.-S."/>
        </authorList>
    </citation>
    <scope>NUCLEOTIDE SEQUENCE [LARGE SCALE GENOMIC DNA]</scope>
    <source>
        <strain evidence="1 2">B3-10</strain>
    </source>
</reference>
<name>A0A5P2G612_9BACT</name>
<dbReference type="Proteomes" id="UP000292424">
    <property type="component" value="Chromosome"/>
</dbReference>
<dbReference type="AlphaFoldDB" id="A0A5P2G612"/>
<organism evidence="1 2">
    <name type="scientific">Rhizosphaericola mali</name>
    <dbReference type="NCBI Taxonomy" id="2545455"/>
    <lineage>
        <taxon>Bacteria</taxon>
        <taxon>Pseudomonadati</taxon>
        <taxon>Bacteroidota</taxon>
        <taxon>Chitinophagia</taxon>
        <taxon>Chitinophagales</taxon>
        <taxon>Chitinophagaceae</taxon>
        <taxon>Rhizosphaericola</taxon>
    </lineage>
</organism>
<dbReference type="OrthoDB" id="5492672at2"/>
<dbReference type="EMBL" id="CP044016">
    <property type="protein sequence ID" value="QES90098.1"/>
    <property type="molecule type" value="Genomic_DNA"/>
</dbReference>
<proteinExistence type="predicted"/>
<gene>
    <name evidence="1" type="ORF">E0W69_016050</name>
</gene>
<accession>A0A5P2G612</accession>
<dbReference type="Pfam" id="PF09844">
    <property type="entry name" value="DUF2071"/>
    <property type="match status" value="1"/>
</dbReference>
<sequence length="246" mass="28292">MKIPTIHGYIERRILVTYVAEPDIIKQILPAPFRPRLYNGKAIVGICLIRLKNIKPKGFPNFIGVNSENGAHRIAVEWEENHQLKSGVYIPRRDTNLRLNTFVGGRIFPGKHYFAKFNVIESQNNYHLDFTSSDNTQIAIDAFKSKYFDEKSIFQSVDNVSNFFENGDVGYSPNGKNFDGLKLIPYYWQVAPLQVTNIQSSYFGNKTIFPEDSVKFDNAILMENIEHEWQSINSIKGIYNEIQQCS</sequence>
<dbReference type="InterPro" id="IPR018644">
    <property type="entry name" value="DUF2071"/>
</dbReference>
<evidence type="ECO:0008006" key="3">
    <source>
        <dbReference type="Google" id="ProtNLM"/>
    </source>
</evidence>